<keyword evidence="5 12" id="KW-0418">Kinase</keyword>
<keyword evidence="10" id="KW-1133">Transmembrane helix</keyword>
<evidence type="ECO:0000256" key="8">
    <source>
        <dbReference type="ARBA" id="ARBA00048679"/>
    </source>
</evidence>
<reference evidence="12" key="1">
    <citation type="submission" date="2019-10" db="EMBL/GenBank/DDBJ databases">
        <title>Draft genome sequece of Microseira wollei NIES-4236.</title>
        <authorList>
            <person name="Yamaguchi H."/>
            <person name="Suzuki S."/>
            <person name="Kawachi M."/>
        </authorList>
    </citation>
    <scope>NUCLEOTIDE SEQUENCE</scope>
    <source>
        <strain evidence="12">NIES-4236</strain>
    </source>
</reference>
<dbReference type="EC" id="2.7.11.1" evidence="1"/>
<keyword evidence="10" id="KW-0472">Membrane</keyword>
<evidence type="ECO:0000256" key="4">
    <source>
        <dbReference type="ARBA" id="ARBA00022741"/>
    </source>
</evidence>
<keyword evidence="2 12" id="KW-0723">Serine/threonine-protein kinase</keyword>
<dbReference type="EMBL" id="BLAY01000124">
    <property type="protein sequence ID" value="GET41501.1"/>
    <property type="molecule type" value="Genomic_DNA"/>
</dbReference>
<dbReference type="Gene3D" id="3.30.200.20">
    <property type="entry name" value="Phosphorylase Kinase, domain 1"/>
    <property type="match status" value="1"/>
</dbReference>
<feature type="transmembrane region" description="Helical" evidence="10">
    <location>
        <begin position="437"/>
        <end position="455"/>
    </location>
</feature>
<dbReference type="Pfam" id="PF00069">
    <property type="entry name" value="Pkinase"/>
    <property type="match status" value="1"/>
</dbReference>
<dbReference type="GO" id="GO:0005524">
    <property type="term" value="F:ATP binding"/>
    <property type="evidence" value="ECO:0007669"/>
    <property type="project" value="UniProtKB-KW"/>
</dbReference>
<proteinExistence type="predicted"/>
<dbReference type="PANTHER" id="PTHR24363">
    <property type="entry name" value="SERINE/THREONINE PROTEIN KINASE"/>
    <property type="match status" value="1"/>
</dbReference>
<evidence type="ECO:0000256" key="3">
    <source>
        <dbReference type="ARBA" id="ARBA00022679"/>
    </source>
</evidence>
<dbReference type="PANTHER" id="PTHR24363:SF0">
    <property type="entry name" value="SERINE_THREONINE KINASE LIKE DOMAIN CONTAINING 1"/>
    <property type="match status" value="1"/>
</dbReference>
<dbReference type="AlphaFoldDB" id="A0AAV3XL36"/>
<dbReference type="Gene3D" id="1.10.510.10">
    <property type="entry name" value="Transferase(Phosphotransferase) domain 1"/>
    <property type="match status" value="1"/>
</dbReference>
<evidence type="ECO:0000256" key="10">
    <source>
        <dbReference type="SAM" id="Phobius"/>
    </source>
</evidence>
<dbReference type="InterPro" id="IPR011009">
    <property type="entry name" value="Kinase-like_dom_sf"/>
</dbReference>
<evidence type="ECO:0000256" key="9">
    <source>
        <dbReference type="SAM" id="MobiDB-lite"/>
    </source>
</evidence>
<comment type="catalytic activity">
    <reaction evidence="8">
        <text>L-seryl-[protein] + ATP = O-phospho-L-seryl-[protein] + ADP + H(+)</text>
        <dbReference type="Rhea" id="RHEA:17989"/>
        <dbReference type="Rhea" id="RHEA-COMP:9863"/>
        <dbReference type="Rhea" id="RHEA-COMP:11604"/>
        <dbReference type="ChEBI" id="CHEBI:15378"/>
        <dbReference type="ChEBI" id="CHEBI:29999"/>
        <dbReference type="ChEBI" id="CHEBI:30616"/>
        <dbReference type="ChEBI" id="CHEBI:83421"/>
        <dbReference type="ChEBI" id="CHEBI:456216"/>
        <dbReference type="EC" id="2.7.11.1"/>
    </reaction>
</comment>
<protein>
    <recommendedName>
        <fullName evidence="1">non-specific serine/threonine protein kinase</fullName>
        <ecNumber evidence="1">2.7.11.1</ecNumber>
    </recommendedName>
</protein>
<evidence type="ECO:0000256" key="1">
    <source>
        <dbReference type="ARBA" id="ARBA00012513"/>
    </source>
</evidence>
<dbReference type="PROSITE" id="PS50011">
    <property type="entry name" value="PROTEIN_KINASE_DOM"/>
    <property type="match status" value="1"/>
</dbReference>
<evidence type="ECO:0000313" key="13">
    <source>
        <dbReference type="Proteomes" id="UP001050975"/>
    </source>
</evidence>
<name>A0AAV3XL36_9CYAN</name>
<gene>
    <name evidence="12" type="ORF">MiSe_63130</name>
</gene>
<sequence length="545" mass="61619">MGWVSLPQPILLEDTIYTISGSQTLAGNPNRGSASFSDFELHLIQFKRGRASREAFLGRSLETSLSQNLTFLHFMELLHQPGDIIAERYQIIDTLGQGGIGITYEAQDLHNSQRVAIKALSLRRMNDWKVLELFEREAKVLSQLNHPGIPRYLDYFQVDAPIDRQFYLVQELASGRSLSSLVENNWRPDELEVRRLAEQILEILIYLHQLTPPVIHRDIQPRNLIIRSPQPPLPRGASRSPQPPLEKGGWGDLFLVDFGAVYESDRSTFSAGSTVVGTYGYMAPEQFRSQANPATDLYGLGATLLFLLTHKSPADFPQRRLKIDFRSQVHTSAEFNDWLETMLEPAPEDRFPSAKAALAALQGDVPTLVHHRRQPAGSRIALKKTFGRLLVDIPPVGFRFDNLFWLGFALIWSGFLFFWTAGAILVGAQLFFPLFSIPFWIAGLGLISALLFGVAGRTRLEIDRQYFRLQWQLFGFRHQVQGRTEDIEGVQLASSNYEVNDKPVTICTLVEGVRNHRFGSWLTQSEKEWLVAEIAAFLGKSSELI</sequence>
<comment type="catalytic activity">
    <reaction evidence="7">
        <text>L-threonyl-[protein] + ATP = O-phospho-L-threonyl-[protein] + ADP + H(+)</text>
        <dbReference type="Rhea" id="RHEA:46608"/>
        <dbReference type="Rhea" id="RHEA-COMP:11060"/>
        <dbReference type="Rhea" id="RHEA-COMP:11605"/>
        <dbReference type="ChEBI" id="CHEBI:15378"/>
        <dbReference type="ChEBI" id="CHEBI:30013"/>
        <dbReference type="ChEBI" id="CHEBI:30616"/>
        <dbReference type="ChEBI" id="CHEBI:61977"/>
        <dbReference type="ChEBI" id="CHEBI:456216"/>
        <dbReference type="EC" id="2.7.11.1"/>
    </reaction>
</comment>
<dbReference type="InterPro" id="IPR000719">
    <property type="entry name" value="Prot_kinase_dom"/>
</dbReference>
<comment type="caution">
    <text evidence="12">The sequence shown here is derived from an EMBL/GenBank/DDBJ whole genome shotgun (WGS) entry which is preliminary data.</text>
</comment>
<organism evidence="12 13">
    <name type="scientific">Microseira wollei NIES-4236</name>
    <dbReference type="NCBI Taxonomy" id="2530354"/>
    <lineage>
        <taxon>Bacteria</taxon>
        <taxon>Bacillati</taxon>
        <taxon>Cyanobacteriota</taxon>
        <taxon>Cyanophyceae</taxon>
        <taxon>Oscillatoriophycideae</taxon>
        <taxon>Aerosakkonematales</taxon>
        <taxon>Aerosakkonemataceae</taxon>
        <taxon>Microseira</taxon>
    </lineage>
</organism>
<evidence type="ECO:0000259" key="11">
    <source>
        <dbReference type="PROSITE" id="PS50011"/>
    </source>
</evidence>
<feature type="domain" description="Protein kinase" evidence="11">
    <location>
        <begin position="89"/>
        <end position="368"/>
    </location>
</feature>
<evidence type="ECO:0000256" key="6">
    <source>
        <dbReference type="ARBA" id="ARBA00022840"/>
    </source>
</evidence>
<keyword evidence="10" id="KW-0812">Transmembrane</keyword>
<dbReference type="CDD" id="cd14014">
    <property type="entry name" value="STKc_PknB_like"/>
    <property type="match status" value="1"/>
</dbReference>
<evidence type="ECO:0000256" key="7">
    <source>
        <dbReference type="ARBA" id="ARBA00047899"/>
    </source>
</evidence>
<dbReference type="SUPFAM" id="SSF56112">
    <property type="entry name" value="Protein kinase-like (PK-like)"/>
    <property type="match status" value="1"/>
</dbReference>
<dbReference type="Proteomes" id="UP001050975">
    <property type="component" value="Unassembled WGS sequence"/>
</dbReference>
<evidence type="ECO:0000256" key="5">
    <source>
        <dbReference type="ARBA" id="ARBA00022777"/>
    </source>
</evidence>
<accession>A0AAV3XL36</accession>
<dbReference type="GO" id="GO:0004674">
    <property type="term" value="F:protein serine/threonine kinase activity"/>
    <property type="evidence" value="ECO:0007669"/>
    <property type="project" value="UniProtKB-KW"/>
</dbReference>
<keyword evidence="13" id="KW-1185">Reference proteome</keyword>
<feature type="transmembrane region" description="Helical" evidence="10">
    <location>
        <begin position="403"/>
        <end position="431"/>
    </location>
</feature>
<feature type="region of interest" description="Disordered" evidence="9">
    <location>
        <begin position="226"/>
        <end position="248"/>
    </location>
</feature>
<keyword evidence="3" id="KW-0808">Transferase</keyword>
<evidence type="ECO:0000313" key="12">
    <source>
        <dbReference type="EMBL" id="GET41501.1"/>
    </source>
</evidence>
<evidence type="ECO:0000256" key="2">
    <source>
        <dbReference type="ARBA" id="ARBA00022527"/>
    </source>
</evidence>
<keyword evidence="4" id="KW-0547">Nucleotide-binding</keyword>
<keyword evidence="6" id="KW-0067">ATP-binding</keyword>